<reference evidence="7" key="2">
    <citation type="submission" date="2021-02" db="EMBL/GenBank/DDBJ databases">
        <authorList>
            <person name="Kimball J.A."/>
            <person name="Haas M.W."/>
            <person name="Macchietto M."/>
            <person name="Kono T."/>
            <person name="Duquette J."/>
            <person name="Shao M."/>
        </authorList>
    </citation>
    <scope>NUCLEOTIDE SEQUENCE</scope>
    <source>
        <tissue evidence="7">Fresh leaf tissue</tissue>
    </source>
</reference>
<keyword evidence="5 6" id="KW-0472">Membrane</keyword>
<dbReference type="Pfam" id="PF04791">
    <property type="entry name" value="LMBR1"/>
    <property type="match status" value="1"/>
</dbReference>
<keyword evidence="8" id="KW-1185">Reference proteome</keyword>
<evidence type="ECO:0000256" key="6">
    <source>
        <dbReference type="SAM" id="Phobius"/>
    </source>
</evidence>
<feature type="transmembrane region" description="Helical" evidence="6">
    <location>
        <begin position="111"/>
        <end position="131"/>
    </location>
</feature>
<reference evidence="7" key="1">
    <citation type="journal article" date="2021" name="bioRxiv">
        <title>Whole Genome Assembly and Annotation of Northern Wild Rice, Zizania palustris L., Supports a Whole Genome Duplication in the Zizania Genus.</title>
        <authorList>
            <person name="Haas M."/>
            <person name="Kono T."/>
            <person name="Macchietto M."/>
            <person name="Millas R."/>
            <person name="McGilp L."/>
            <person name="Shao M."/>
            <person name="Duquette J."/>
            <person name="Hirsch C.N."/>
            <person name="Kimball J."/>
        </authorList>
    </citation>
    <scope>NUCLEOTIDE SEQUENCE</scope>
    <source>
        <tissue evidence="7">Fresh leaf tissue</tissue>
    </source>
</reference>
<keyword evidence="4 6" id="KW-1133">Transmembrane helix</keyword>
<comment type="similarity">
    <text evidence="2">Belongs to the LIMR family.</text>
</comment>
<dbReference type="GO" id="GO:0016020">
    <property type="term" value="C:membrane"/>
    <property type="evidence" value="ECO:0007669"/>
    <property type="project" value="UniProtKB-SubCell"/>
</dbReference>
<dbReference type="OrthoDB" id="203099at2759"/>
<dbReference type="PANTHER" id="PTHR21355:SF16">
    <property type="entry name" value="LMBR1-LIKE MEMBRANE PROTEIN"/>
    <property type="match status" value="1"/>
</dbReference>
<protein>
    <submittedName>
        <fullName evidence="7">Uncharacterized protein</fullName>
    </submittedName>
</protein>
<feature type="transmembrane region" description="Helical" evidence="6">
    <location>
        <begin position="72"/>
        <end position="91"/>
    </location>
</feature>
<feature type="transmembrane region" description="Helical" evidence="6">
    <location>
        <begin position="30"/>
        <end position="52"/>
    </location>
</feature>
<proteinExistence type="inferred from homology"/>
<comment type="subcellular location">
    <subcellularLocation>
        <location evidence="1">Membrane</location>
        <topology evidence="1">Multi-pass membrane protein</topology>
    </subcellularLocation>
</comment>
<feature type="transmembrane region" description="Helical" evidence="6">
    <location>
        <begin position="6"/>
        <end position="23"/>
    </location>
</feature>
<evidence type="ECO:0000256" key="1">
    <source>
        <dbReference type="ARBA" id="ARBA00004141"/>
    </source>
</evidence>
<evidence type="ECO:0000313" key="7">
    <source>
        <dbReference type="EMBL" id="KAG8092714.1"/>
    </source>
</evidence>
<dbReference type="InterPro" id="IPR006876">
    <property type="entry name" value="LMBR1-like_membr_prot"/>
</dbReference>
<dbReference type="Proteomes" id="UP000729402">
    <property type="component" value="Unassembled WGS sequence"/>
</dbReference>
<keyword evidence="3 6" id="KW-0812">Transmembrane</keyword>
<accession>A0A8J6BR12</accession>
<dbReference type="InterPro" id="IPR051584">
    <property type="entry name" value="GPCR-associated_LMBR1"/>
</dbReference>
<comment type="caution">
    <text evidence="7">The sequence shown here is derived from an EMBL/GenBank/DDBJ whole genome shotgun (WGS) entry which is preliminary data.</text>
</comment>
<evidence type="ECO:0000313" key="8">
    <source>
        <dbReference type="Proteomes" id="UP000729402"/>
    </source>
</evidence>
<organism evidence="7 8">
    <name type="scientific">Zizania palustris</name>
    <name type="common">Northern wild rice</name>
    <dbReference type="NCBI Taxonomy" id="103762"/>
    <lineage>
        <taxon>Eukaryota</taxon>
        <taxon>Viridiplantae</taxon>
        <taxon>Streptophyta</taxon>
        <taxon>Embryophyta</taxon>
        <taxon>Tracheophyta</taxon>
        <taxon>Spermatophyta</taxon>
        <taxon>Magnoliopsida</taxon>
        <taxon>Liliopsida</taxon>
        <taxon>Poales</taxon>
        <taxon>Poaceae</taxon>
        <taxon>BOP clade</taxon>
        <taxon>Oryzoideae</taxon>
        <taxon>Oryzeae</taxon>
        <taxon>Zizaniinae</taxon>
        <taxon>Zizania</taxon>
    </lineage>
</organism>
<evidence type="ECO:0000256" key="2">
    <source>
        <dbReference type="ARBA" id="ARBA00010487"/>
    </source>
</evidence>
<dbReference type="PANTHER" id="PTHR21355">
    <property type="entry name" value="G-PROTEIN COUPLED RECEPTOR-ASSOCIATED PROTEIN LMBRD2"/>
    <property type="match status" value="1"/>
</dbReference>
<evidence type="ECO:0000256" key="4">
    <source>
        <dbReference type="ARBA" id="ARBA00022989"/>
    </source>
</evidence>
<name>A0A8J6BR12_ZIZPA</name>
<dbReference type="EMBL" id="JAAALK010000080">
    <property type="protein sequence ID" value="KAG8092714.1"/>
    <property type="molecule type" value="Genomic_DNA"/>
</dbReference>
<dbReference type="AlphaFoldDB" id="A0A8J6BR12"/>
<evidence type="ECO:0000256" key="3">
    <source>
        <dbReference type="ARBA" id="ARBA00022692"/>
    </source>
</evidence>
<evidence type="ECO:0000256" key="5">
    <source>
        <dbReference type="ARBA" id="ARBA00023136"/>
    </source>
</evidence>
<sequence length="146" mass="16399">MWEFYVISLPLTVGMVVATLRYFAGPAVPLYVLVTVGYAWLCSLSFIVLVPADISTTITGSQEGDVGFFWSWTYWSTFFLSWAIVPTLKGYEDAGDFTVKQRLKTSIHNNLVYYEIMGSIGLVGITLIIIMHHDWCTPLEEISTAL</sequence>
<gene>
    <name evidence="7" type="ORF">GUJ93_ZPchr0012g22119</name>
</gene>